<dbReference type="EMBL" id="CP023434">
    <property type="protein sequence ID" value="AXY25225.1"/>
    <property type="molecule type" value="Genomic_DNA"/>
</dbReference>
<dbReference type="Proteomes" id="UP000263232">
    <property type="component" value="Chromosome"/>
</dbReference>
<evidence type="ECO:0000256" key="1">
    <source>
        <dbReference type="ARBA" id="ARBA00022490"/>
    </source>
</evidence>
<reference evidence="2 3" key="1">
    <citation type="submission" date="2017-09" db="EMBL/GenBank/DDBJ databases">
        <title>Complete genome sequence of Oxytococcus suis strain ZY16052.</title>
        <authorList>
            <person name="Li F."/>
        </authorList>
    </citation>
    <scope>NUCLEOTIDE SEQUENCE [LARGE SCALE GENOMIC DNA]</scope>
    <source>
        <strain evidence="2 3">ZY16052</strain>
    </source>
</reference>
<keyword evidence="1" id="KW-0963">Cytoplasm</keyword>
<proteinExistence type="predicted"/>
<name>A0A347WJG8_9LACT</name>
<dbReference type="AlphaFoldDB" id="A0A347WJG8"/>
<gene>
    <name evidence="2" type="ORF">CL176_03800</name>
</gene>
<evidence type="ECO:0000313" key="3">
    <source>
        <dbReference type="Proteomes" id="UP000263232"/>
    </source>
</evidence>
<protein>
    <submittedName>
        <fullName evidence="2">Uncharacterized protein</fullName>
    </submittedName>
</protein>
<dbReference type="InterPro" id="IPR016979">
    <property type="entry name" value="DUF2129"/>
</dbReference>
<organism evidence="2 3">
    <name type="scientific">Suicoccus acidiformans</name>
    <dbReference type="NCBI Taxonomy" id="2036206"/>
    <lineage>
        <taxon>Bacteria</taxon>
        <taxon>Bacillati</taxon>
        <taxon>Bacillota</taxon>
        <taxon>Bacilli</taxon>
        <taxon>Lactobacillales</taxon>
        <taxon>Aerococcaceae</taxon>
        <taxon>Suicoccus</taxon>
    </lineage>
</organism>
<evidence type="ECO:0000313" key="2">
    <source>
        <dbReference type="EMBL" id="AXY25225.1"/>
    </source>
</evidence>
<dbReference type="RefSeq" id="WP_118990138.1">
    <property type="nucleotide sequence ID" value="NZ_CP023434.1"/>
</dbReference>
<dbReference type="OrthoDB" id="2990788at2"/>
<dbReference type="Pfam" id="PF09902">
    <property type="entry name" value="DUF2129"/>
    <property type="match status" value="1"/>
</dbReference>
<dbReference type="KEGG" id="abae:CL176_03800"/>
<sequence>MEMVKREGLIIWMKSFKYINNLRKYGYIHYASKKMKYAVLYVDQELAEETIQQLTYYSFIDKIERSYRDDIDMTFPSVGPGPMKDVTPEDEEGESAFFSQIAREIQAQTKERGQ</sequence>
<accession>A0A347WJG8</accession>
<keyword evidence="3" id="KW-1185">Reference proteome</keyword>